<keyword evidence="2" id="KW-1185">Reference proteome</keyword>
<name>A0A0D8XKW1_DICVI</name>
<dbReference type="EMBL" id="KN716476">
    <property type="protein sequence ID" value="KJH44397.1"/>
    <property type="molecule type" value="Genomic_DNA"/>
</dbReference>
<dbReference type="OrthoDB" id="78296at2759"/>
<dbReference type="Proteomes" id="UP000053766">
    <property type="component" value="Unassembled WGS sequence"/>
</dbReference>
<accession>A0A0D8XKW1</accession>
<reference evidence="2" key="2">
    <citation type="journal article" date="2016" name="Sci. Rep.">
        <title>Dictyocaulus viviparus genome, variome and transcriptome elucidate lungworm biology and support future intervention.</title>
        <authorList>
            <person name="McNulty S.N."/>
            <person name="Strube C."/>
            <person name="Rosa B.A."/>
            <person name="Martin J.C."/>
            <person name="Tyagi R."/>
            <person name="Choi Y.J."/>
            <person name="Wang Q."/>
            <person name="Hallsworth Pepin K."/>
            <person name="Zhang X."/>
            <person name="Ozersky P."/>
            <person name="Wilson R.K."/>
            <person name="Sternberg P.W."/>
            <person name="Gasser R.B."/>
            <person name="Mitreva M."/>
        </authorList>
    </citation>
    <scope>NUCLEOTIDE SEQUENCE [LARGE SCALE GENOMIC DNA]</scope>
    <source>
        <strain evidence="2">HannoverDv2000</strain>
    </source>
</reference>
<organism evidence="1 2">
    <name type="scientific">Dictyocaulus viviparus</name>
    <name type="common">Bovine lungworm</name>
    <dbReference type="NCBI Taxonomy" id="29172"/>
    <lineage>
        <taxon>Eukaryota</taxon>
        <taxon>Metazoa</taxon>
        <taxon>Ecdysozoa</taxon>
        <taxon>Nematoda</taxon>
        <taxon>Chromadorea</taxon>
        <taxon>Rhabditida</taxon>
        <taxon>Rhabditina</taxon>
        <taxon>Rhabditomorpha</taxon>
        <taxon>Strongyloidea</taxon>
        <taxon>Metastrongylidae</taxon>
        <taxon>Dictyocaulus</taxon>
    </lineage>
</organism>
<proteinExistence type="predicted"/>
<reference evidence="1 2" key="1">
    <citation type="submission" date="2013-11" db="EMBL/GenBank/DDBJ databases">
        <title>Draft genome of the bovine lungworm Dictyocaulus viviparus.</title>
        <authorList>
            <person name="Mitreva M."/>
        </authorList>
    </citation>
    <scope>NUCLEOTIDE SEQUENCE [LARGE SCALE GENOMIC DNA]</scope>
    <source>
        <strain evidence="1 2">HannoverDv2000</strain>
    </source>
</reference>
<evidence type="ECO:0000313" key="1">
    <source>
        <dbReference type="EMBL" id="KJH44397.1"/>
    </source>
</evidence>
<gene>
    <name evidence="1" type="ORF">DICVIV_09563</name>
</gene>
<evidence type="ECO:0000313" key="2">
    <source>
        <dbReference type="Proteomes" id="UP000053766"/>
    </source>
</evidence>
<dbReference type="AlphaFoldDB" id="A0A0D8XKW1"/>
<protein>
    <submittedName>
        <fullName evidence="1">Uncharacterized protein</fullName>
    </submittedName>
</protein>
<sequence length="94" mass="11305">MYNILIDDITERHNQRNLMCTQHLFLTCPYEDHPIVYETYAVERAFVHTDYEYEHQPQDEHKIYIRIFNSGDYMWFYHSSVGSENALVSILNVA</sequence>